<dbReference type="Proteomes" id="UP000253752">
    <property type="component" value="Unassembled WGS sequence"/>
</dbReference>
<accession>A0A369MPQ4</accession>
<evidence type="ECO:0000313" key="4">
    <source>
        <dbReference type="Proteomes" id="UP000253752"/>
    </source>
</evidence>
<gene>
    <name evidence="3" type="ORF">C1872_09730</name>
</gene>
<dbReference type="InterPro" id="IPR011004">
    <property type="entry name" value="Trimer_LpxA-like_sf"/>
</dbReference>
<protein>
    <recommendedName>
        <fullName evidence="5">Serine acetyltransferase</fullName>
    </recommendedName>
</protein>
<dbReference type="SUPFAM" id="SSF51161">
    <property type="entry name" value="Trimeric LpxA-like enzymes"/>
    <property type="match status" value="1"/>
</dbReference>
<sequence length="169" mass="17963">MRVAEREKFLLDIKRNKCSPLRKKWWILFCLRNEQGCSHAMARRVFAACKKILLFGCGCELPASACRGGGILMPHLNGIFINPSACLGSGCAIYHQVTIGAGENNGMFGSPRLGDNVVVYAGAKIIGPIFVGNDVVVGANAVVTKSVVSGATVVGANRIVTDRSRGTVL</sequence>
<dbReference type="CDD" id="cd03354">
    <property type="entry name" value="LbH_SAT"/>
    <property type="match status" value="1"/>
</dbReference>
<dbReference type="AlphaFoldDB" id="A0A369MPQ4"/>
<proteinExistence type="predicted"/>
<dbReference type="Gene3D" id="2.160.10.10">
    <property type="entry name" value="Hexapeptide repeat proteins"/>
    <property type="match status" value="1"/>
</dbReference>
<organism evidence="3 4">
    <name type="scientific">Eggerthella lenta</name>
    <name type="common">Eubacterium lentum</name>
    <dbReference type="NCBI Taxonomy" id="84112"/>
    <lineage>
        <taxon>Bacteria</taxon>
        <taxon>Bacillati</taxon>
        <taxon>Actinomycetota</taxon>
        <taxon>Coriobacteriia</taxon>
        <taxon>Eggerthellales</taxon>
        <taxon>Eggerthellaceae</taxon>
        <taxon>Eggerthella</taxon>
    </lineage>
</organism>
<evidence type="ECO:0000256" key="1">
    <source>
        <dbReference type="ARBA" id="ARBA00022679"/>
    </source>
</evidence>
<dbReference type="GO" id="GO:0016746">
    <property type="term" value="F:acyltransferase activity"/>
    <property type="evidence" value="ECO:0007669"/>
    <property type="project" value="UniProtKB-KW"/>
</dbReference>
<dbReference type="InterPro" id="IPR045304">
    <property type="entry name" value="LbH_SAT"/>
</dbReference>
<evidence type="ECO:0008006" key="5">
    <source>
        <dbReference type="Google" id="ProtNLM"/>
    </source>
</evidence>
<comment type="caution">
    <text evidence="3">The sequence shown here is derived from an EMBL/GenBank/DDBJ whole genome shotgun (WGS) entry which is preliminary data.</text>
</comment>
<reference evidence="3 4" key="1">
    <citation type="journal article" date="2018" name="Elife">
        <title>Discovery and characterization of a prevalent human gut bacterial enzyme sufficient for the inactivation of a family of plant toxins.</title>
        <authorList>
            <person name="Koppel N."/>
            <person name="Bisanz J.E."/>
            <person name="Pandelia M.E."/>
            <person name="Turnbaugh P.J."/>
            <person name="Balskus E.P."/>
        </authorList>
    </citation>
    <scope>NUCLEOTIDE SEQUENCE [LARGE SCALE GENOMIC DNA]</scope>
    <source>
        <strain evidence="3 4">MR1 #12</strain>
    </source>
</reference>
<evidence type="ECO:0000256" key="2">
    <source>
        <dbReference type="ARBA" id="ARBA00023315"/>
    </source>
</evidence>
<name>A0A369MPQ4_EGGLN</name>
<keyword evidence="1" id="KW-0808">Transferase</keyword>
<evidence type="ECO:0000313" key="3">
    <source>
        <dbReference type="EMBL" id="RDB78754.1"/>
    </source>
</evidence>
<dbReference type="RefSeq" id="WP_114516520.1">
    <property type="nucleotide sequence ID" value="NZ_CP089333.1"/>
</dbReference>
<dbReference type="EMBL" id="PPTX01000014">
    <property type="protein sequence ID" value="RDB78754.1"/>
    <property type="molecule type" value="Genomic_DNA"/>
</dbReference>
<dbReference type="PANTHER" id="PTHR42811">
    <property type="entry name" value="SERINE ACETYLTRANSFERASE"/>
    <property type="match status" value="1"/>
</dbReference>
<keyword evidence="2" id="KW-0012">Acyltransferase</keyword>